<keyword evidence="4" id="KW-1185">Reference proteome</keyword>
<protein>
    <submittedName>
        <fullName evidence="3">Uncharacterized protein</fullName>
    </submittedName>
</protein>
<evidence type="ECO:0000313" key="3">
    <source>
        <dbReference type="EMBL" id="CCD20371.1"/>
    </source>
</evidence>
<accession>F9WS33</accession>
<reference evidence="3 4" key="1">
    <citation type="journal article" date="2012" name="Proc. Natl. Acad. Sci. U.S.A.">
        <title>Antigenic diversity is generated by distinct evolutionary mechanisms in African trypanosome species.</title>
        <authorList>
            <person name="Jackson A.P."/>
            <person name="Berry A."/>
            <person name="Aslett M."/>
            <person name="Allison H.C."/>
            <person name="Burton P."/>
            <person name="Vavrova-Anderson J."/>
            <person name="Brown R."/>
            <person name="Browne H."/>
            <person name="Corton N."/>
            <person name="Hauser H."/>
            <person name="Gamble J."/>
            <person name="Gilderthorp R."/>
            <person name="Marcello L."/>
            <person name="McQuillan J."/>
            <person name="Otto T.D."/>
            <person name="Quail M.A."/>
            <person name="Sanders M.J."/>
            <person name="van Tonder A."/>
            <person name="Ginger M.L."/>
            <person name="Field M.C."/>
            <person name="Barry J.D."/>
            <person name="Hertz-Fowler C."/>
            <person name="Berriman M."/>
        </authorList>
    </citation>
    <scope>NUCLEOTIDE SEQUENCE</scope>
    <source>
        <strain evidence="3 4">Y486</strain>
    </source>
</reference>
<feature type="chain" id="PRO_5003389543" evidence="2">
    <location>
        <begin position="23"/>
        <end position="380"/>
    </location>
</feature>
<dbReference type="Proteomes" id="UP000009027">
    <property type="component" value="Unassembled WGS sequence"/>
</dbReference>
<gene>
    <name evidence="3" type="ORF">TvY486_0031620</name>
</gene>
<feature type="non-terminal residue" evidence="3">
    <location>
        <position position="380"/>
    </location>
</feature>
<dbReference type="AlphaFoldDB" id="F9WS33"/>
<keyword evidence="2" id="KW-0732">Signal</keyword>
<feature type="compositionally biased region" description="Basic and acidic residues" evidence="1">
    <location>
        <begin position="364"/>
        <end position="380"/>
    </location>
</feature>
<evidence type="ECO:0000313" key="4">
    <source>
        <dbReference type="Proteomes" id="UP000009027"/>
    </source>
</evidence>
<name>F9WS33_TRYVY</name>
<organism evidence="3 4">
    <name type="scientific">Trypanosoma vivax (strain Y486)</name>
    <dbReference type="NCBI Taxonomy" id="1055687"/>
    <lineage>
        <taxon>Eukaryota</taxon>
        <taxon>Discoba</taxon>
        <taxon>Euglenozoa</taxon>
        <taxon>Kinetoplastea</taxon>
        <taxon>Metakinetoplastina</taxon>
        <taxon>Trypanosomatida</taxon>
        <taxon>Trypanosomatidae</taxon>
        <taxon>Trypanosoma</taxon>
        <taxon>Duttonella</taxon>
    </lineage>
</organism>
<sequence>MQSLWFGIAVAAVVVLTRQSRAATPAGLAATDGPKLCEKAFALTRLGEVGLEAARRVEALAQTARANAASIEALIAAASTQGEPSDEWAEKQDELRRHKVDAEAAAQELTLLAHNATQQAMAAARTGADLSGFLLVLAAVGTGGSSGKSCLKGNEQTTTGNAVNTNAHYILAKTCASHFGLLKEQDFEALREAVRRTVELKQEGGGSTGNNIGTARQGSADECALLALSQAGTQGSNGLLIGNGGAVNEDETGNATQKQTNKKVTLGSCIEIKADSSGGIKWVDGTIKHGATSKEDMLEKIEKALNASDKAKGPCAQHTGACEPIDVAETLKALSAARAPKPNPENASMAEGTGTSTSAQQQQERTRTAEQNEGRGETHR</sequence>
<evidence type="ECO:0000256" key="2">
    <source>
        <dbReference type="SAM" id="SignalP"/>
    </source>
</evidence>
<feature type="region of interest" description="Disordered" evidence="1">
    <location>
        <begin position="335"/>
        <end position="380"/>
    </location>
</feature>
<dbReference type="EMBL" id="CAEX01005386">
    <property type="protein sequence ID" value="CCD20371.1"/>
    <property type="molecule type" value="Genomic_DNA"/>
</dbReference>
<feature type="signal peptide" evidence="2">
    <location>
        <begin position="1"/>
        <end position="22"/>
    </location>
</feature>
<proteinExistence type="predicted"/>
<evidence type="ECO:0000256" key="1">
    <source>
        <dbReference type="SAM" id="MobiDB-lite"/>
    </source>
</evidence>